<dbReference type="Gene3D" id="3.90.480.10">
    <property type="entry name" value="Sulfite Reductase Hemoprotein,Domain 2"/>
    <property type="match status" value="1"/>
</dbReference>
<evidence type="ECO:0000256" key="1">
    <source>
        <dbReference type="ARBA" id="ARBA00022485"/>
    </source>
</evidence>
<evidence type="ECO:0000256" key="3">
    <source>
        <dbReference type="ARBA" id="ARBA00022723"/>
    </source>
</evidence>
<dbReference type="InterPro" id="IPR051329">
    <property type="entry name" value="NIR_SIR_4Fe-4S"/>
</dbReference>
<dbReference type="GO" id="GO:0051539">
    <property type="term" value="F:4 iron, 4 sulfur cluster binding"/>
    <property type="evidence" value="ECO:0007669"/>
    <property type="project" value="UniProtKB-KW"/>
</dbReference>
<dbReference type="SUPFAM" id="SSF55124">
    <property type="entry name" value="Nitrite/Sulfite reductase N-terminal domain-like"/>
    <property type="match status" value="2"/>
</dbReference>
<evidence type="ECO:0000256" key="5">
    <source>
        <dbReference type="ARBA" id="ARBA00023004"/>
    </source>
</evidence>
<dbReference type="InterPro" id="IPR045854">
    <property type="entry name" value="NO2/SO3_Rdtase_4Fe4S_sf"/>
</dbReference>
<dbReference type="PANTHER" id="PTHR32439">
    <property type="entry name" value="FERREDOXIN--NITRITE REDUCTASE, CHLOROPLASTIC"/>
    <property type="match status" value="1"/>
</dbReference>
<evidence type="ECO:0000259" key="7">
    <source>
        <dbReference type="Pfam" id="PF01077"/>
    </source>
</evidence>
<keyword evidence="2" id="KW-0349">Heme</keyword>
<evidence type="ECO:0000259" key="8">
    <source>
        <dbReference type="Pfam" id="PF03460"/>
    </source>
</evidence>
<keyword evidence="10" id="KW-1185">Reference proteome</keyword>
<dbReference type="Gene3D" id="3.30.413.10">
    <property type="entry name" value="Sulfite Reductase Hemoprotein, domain 1"/>
    <property type="match status" value="2"/>
</dbReference>
<organism evidence="9 10">
    <name type="scientific">Hoeflea phototrophica (strain DSM 17068 / NCIMB 14078 / DFL-43)</name>
    <dbReference type="NCBI Taxonomy" id="411684"/>
    <lineage>
        <taxon>Bacteria</taxon>
        <taxon>Pseudomonadati</taxon>
        <taxon>Pseudomonadota</taxon>
        <taxon>Alphaproteobacteria</taxon>
        <taxon>Hyphomicrobiales</taxon>
        <taxon>Rhizobiaceae</taxon>
        <taxon>Hoeflea</taxon>
    </lineage>
</organism>
<feature type="domain" description="Nitrite/sulphite reductase 4Fe-4S" evidence="7">
    <location>
        <begin position="410"/>
        <end position="523"/>
    </location>
</feature>
<keyword evidence="3" id="KW-0479">Metal-binding</keyword>
<dbReference type="HOGENOM" id="CLU_015667_1_0_5"/>
<feature type="domain" description="Nitrite/sulphite reductase 4Fe-4S" evidence="7">
    <location>
        <begin position="119"/>
        <end position="273"/>
    </location>
</feature>
<dbReference type="InterPro" id="IPR005117">
    <property type="entry name" value="NiRdtase/SiRdtase_haem-b_fer"/>
</dbReference>
<dbReference type="Proteomes" id="UP000004291">
    <property type="component" value="Chromosome"/>
</dbReference>
<dbReference type="EMBL" id="ABIA03000002">
    <property type="protein sequence ID" value="EDQ32806.1"/>
    <property type="molecule type" value="Genomic_DNA"/>
</dbReference>
<name>A9D8X0_HOEPD</name>
<evidence type="ECO:0000256" key="4">
    <source>
        <dbReference type="ARBA" id="ARBA00023002"/>
    </source>
</evidence>
<dbReference type="GO" id="GO:0020037">
    <property type="term" value="F:heme binding"/>
    <property type="evidence" value="ECO:0007669"/>
    <property type="project" value="InterPro"/>
</dbReference>
<dbReference type="Pfam" id="PF03460">
    <property type="entry name" value="NIR_SIR_ferr"/>
    <property type="match status" value="2"/>
</dbReference>
<dbReference type="EC" id="1.8.1.2" evidence="9"/>
<dbReference type="InterPro" id="IPR036136">
    <property type="entry name" value="Nit/Sulf_reduc_fer-like_dom_sf"/>
</dbReference>
<protein>
    <submittedName>
        <fullName evidence="9">Sulfite reductase, beta subunit (Hemoprotein)</fullName>
        <ecNumber evidence="9">1.8.1.2</ecNumber>
    </submittedName>
</protein>
<evidence type="ECO:0000256" key="6">
    <source>
        <dbReference type="ARBA" id="ARBA00023014"/>
    </source>
</evidence>
<reference evidence="9 10" key="1">
    <citation type="submission" date="2007-10" db="EMBL/GenBank/DDBJ databases">
        <authorList>
            <person name="Wagner-Dobler I."/>
            <person name="Ferriera S."/>
            <person name="Johnson J."/>
            <person name="Kravitz S."/>
            <person name="Beeson K."/>
            <person name="Sutton G."/>
            <person name="Rogers Y.-H."/>
            <person name="Friedman R."/>
            <person name="Frazier M."/>
            <person name="Venter J.C."/>
        </authorList>
    </citation>
    <scope>NUCLEOTIDE SEQUENCE [LARGE SCALE GENOMIC DNA]</scope>
    <source>
        <strain evidence="9 10">DFL-43</strain>
    </source>
</reference>
<dbReference type="RefSeq" id="WP_007197314.1">
    <property type="nucleotide sequence ID" value="NZ_CM002917.1"/>
</dbReference>
<proteinExistence type="predicted"/>
<dbReference type="STRING" id="411684.HPDFL43_07654"/>
<keyword evidence="1" id="KW-0004">4Fe-4S</keyword>
<sequence>MYRYDEFDHAFVAARVNQFRDQVERRLSGEISEDAFKPLRLMNGVYLQLHAYMLRVAIPYGTLNGRQMRKLAHIARVYDRGYGHFTTRQNIQYNWPKLSDMPAILEELAEVEMHAIQTSGNCIRNVTADHFAGAAADEVADPRPYAEILRQWSSVHPEFSFLPRKFKIAVTGSERDRAAIQVHDIGLQLKKDEEGRLGFAVWIGGGQGRTPILAKKVRDFLPEADLLSYVTAIMRVYNLHGRRDNKYKARIKILVHETGVEQLSAEIEAEWEHLKDGELKLPAADISAINAYFAPPALTDRAEGWGELAEWKKSDPSFADWVGRNVAPHRHPDYAMVTISLKPIGGIPGDASADQMDAVARLAEEFAHDEIRVTHEQNLVLPHVALADLEPLYRALVADGLATANAGLITDIIACPGLDYCALANARSIPVAQDISNRFGDPARQADIGDLKIKISGCINACGHHHVGHIGILGVEKKGAELYQISLGGSGDEKASIGEIIGRGFEPERITDAVETIVDTYLESRTSAEETFLECYRRIGAGPFKTALYGGAAEAA</sequence>
<dbReference type="AlphaFoldDB" id="A9D8X0"/>
<dbReference type="PANTHER" id="PTHR32439:SF9">
    <property type="entry name" value="BLR3264 PROTEIN"/>
    <property type="match status" value="1"/>
</dbReference>
<evidence type="ECO:0000313" key="10">
    <source>
        <dbReference type="Proteomes" id="UP000004291"/>
    </source>
</evidence>
<gene>
    <name evidence="9" type="ORF">HPDFL43_07654</name>
</gene>
<keyword evidence="6" id="KW-0411">Iron-sulfur</keyword>
<feature type="domain" description="Nitrite/Sulfite reductase ferredoxin-like" evidence="8">
    <location>
        <begin position="336"/>
        <end position="397"/>
    </location>
</feature>
<dbReference type="GO" id="GO:0046872">
    <property type="term" value="F:metal ion binding"/>
    <property type="evidence" value="ECO:0007669"/>
    <property type="project" value="UniProtKB-KW"/>
</dbReference>
<dbReference type="SUPFAM" id="SSF56014">
    <property type="entry name" value="Nitrite and sulphite reductase 4Fe-4S domain-like"/>
    <property type="match status" value="2"/>
</dbReference>
<comment type="caution">
    <text evidence="9">The sequence shown here is derived from an EMBL/GenBank/DDBJ whole genome shotgun (WGS) entry which is preliminary data.</text>
</comment>
<feature type="domain" description="Nitrite/Sulfite reductase ferredoxin-like" evidence="8">
    <location>
        <begin position="52"/>
        <end position="111"/>
    </location>
</feature>
<dbReference type="InterPro" id="IPR006067">
    <property type="entry name" value="NO2/SO3_Rdtase_4Fe4S_dom"/>
</dbReference>
<evidence type="ECO:0000313" key="9">
    <source>
        <dbReference type="EMBL" id="EDQ32806.1"/>
    </source>
</evidence>
<keyword evidence="4 9" id="KW-0560">Oxidoreductase</keyword>
<dbReference type="Pfam" id="PF01077">
    <property type="entry name" value="NIR_SIR"/>
    <property type="match status" value="2"/>
</dbReference>
<evidence type="ECO:0000256" key="2">
    <source>
        <dbReference type="ARBA" id="ARBA00022617"/>
    </source>
</evidence>
<dbReference type="eggNOG" id="COG0155">
    <property type="taxonomic scope" value="Bacteria"/>
</dbReference>
<accession>A9D8X0</accession>
<keyword evidence="5" id="KW-0408">Iron</keyword>
<dbReference type="OrthoDB" id="9803707at2"/>
<reference evidence="9 10" key="2">
    <citation type="submission" date="2012-06" db="EMBL/GenBank/DDBJ databases">
        <authorList>
            <person name="Fiebig A."/>
        </authorList>
    </citation>
    <scope>NUCLEOTIDE SEQUENCE [LARGE SCALE GENOMIC DNA]</scope>
    <source>
        <strain evidence="9 10">DFL-43</strain>
    </source>
</reference>
<dbReference type="GO" id="GO:0004783">
    <property type="term" value="F:sulfite reductase (NADPH) activity"/>
    <property type="evidence" value="ECO:0007669"/>
    <property type="project" value="UniProtKB-EC"/>
</dbReference>